<protein>
    <submittedName>
        <fullName evidence="1">Uncharacterized protein</fullName>
    </submittedName>
</protein>
<name>A0A518JTF3_9BACT</name>
<organism evidence="1 2">
    <name type="scientific">Rosistilla carotiformis</name>
    <dbReference type="NCBI Taxonomy" id="2528017"/>
    <lineage>
        <taxon>Bacteria</taxon>
        <taxon>Pseudomonadati</taxon>
        <taxon>Planctomycetota</taxon>
        <taxon>Planctomycetia</taxon>
        <taxon>Pirellulales</taxon>
        <taxon>Pirellulaceae</taxon>
        <taxon>Rosistilla</taxon>
    </lineage>
</organism>
<evidence type="ECO:0000313" key="1">
    <source>
        <dbReference type="EMBL" id="QDV68820.1"/>
    </source>
</evidence>
<dbReference type="RefSeq" id="WP_145095299.1">
    <property type="nucleotide sequence ID" value="NZ_CP036348.1"/>
</dbReference>
<dbReference type="AlphaFoldDB" id="A0A518JTF3"/>
<dbReference type="OrthoDB" id="243236at2"/>
<dbReference type="Proteomes" id="UP000315082">
    <property type="component" value="Chromosome"/>
</dbReference>
<proteinExistence type="predicted"/>
<sequence>MHEIDVLDAHWQRVLGYSARADVLLTRDDGSRRIWIEFEVSRADPVANHVKFATSHLFQPQSATDSFVAMVSPHVTRGRRNLAANTILLMRRIGMSAFQTVLFPTLDPAEIKRLNHLSAIELATHSLDTASELKRALLVADPLTITEGYQLHYAGDLFEVFCNTQRFNEELTTTHGQSLWGRRTIKYFVYDSRSGLFAPSKYCAYINALTPTNSSRTSQTPLMSMSLYTSLDESEPKFDGNLAQTHLQRQLNMRLTTLEQSPAIEEAFVAWQTTKTNRIRTHPKGPLFLVAPNWFDKFPSK</sequence>
<accession>A0A518JTF3</accession>
<evidence type="ECO:0000313" key="2">
    <source>
        <dbReference type="Proteomes" id="UP000315082"/>
    </source>
</evidence>
<gene>
    <name evidence="1" type="ORF">Poly24_25330</name>
</gene>
<reference evidence="1 2" key="1">
    <citation type="submission" date="2019-02" db="EMBL/GenBank/DDBJ databases">
        <title>Deep-cultivation of Planctomycetes and their phenomic and genomic characterization uncovers novel biology.</title>
        <authorList>
            <person name="Wiegand S."/>
            <person name="Jogler M."/>
            <person name="Boedeker C."/>
            <person name="Pinto D."/>
            <person name="Vollmers J."/>
            <person name="Rivas-Marin E."/>
            <person name="Kohn T."/>
            <person name="Peeters S.H."/>
            <person name="Heuer A."/>
            <person name="Rast P."/>
            <person name="Oberbeckmann S."/>
            <person name="Bunk B."/>
            <person name="Jeske O."/>
            <person name="Meyerdierks A."/>
            <person name="Storesund J.E."/>
            <person name="Kallscheuer N."/>
            <person name="Luecker S."/>
            <person name="Lage O.M."/>
            <person name="Pohl T."/>
            <person name="Merkel B.J."/>
            <person name="Hornburger P."/>
            <person name="Mueller R.-W."/>
            <person name="Bruemmer F."/>
            <person name="Labrenz M."/>
            <person name="Spormann A.M."/>
            <person name="Op den Camp H."/>
            <person name="Overmann J."/>
            <person name="Amann R."/>
            <person name="Jetten M.S.M."/>
            <person name="Mascher T."/>
            <person name="Medema M.H."/>
            <person name="Devos D.P."/>
            <person name="Kaster A.-K."/>
            <person name="Ovreas L."/>
            <person name="Rohde M."/>
            <person name="Galperin M.Y."/>
            <person name="Jogler C."/>
        </authorList>
    </citation>
    <scope>NUCLEOTIDE SEQUENCE [LARGE SCALE GENOMIC DNA]</scope>
    <source>
        <strain evidence="1 2">Poly24</strain>
    </source>
</reference>
<keyword evidence="2" id="KW-1185">Reference proteome</keyword>
<dbReference type="EMBL" id="CP036348">
    <property type="protein sequence ID" value="QDV68820.1"/>
    <property type="molecule type" value="Genomic_DNA"/>
</dbReference>
<dbReference type="KEGG" id="rcf:Poly24_25330"/>